<dbReference type="AlphaFoldDB" id="A0A329MIY7"/>
<dbReference type="GO" id="GO:0032259">
    <property type="term" value="P:methylation"/>
    <property type="evidence" value="ECO:0007669"/>
    <property type="project" value="UniProtKB-KW"/>
</dbReference>
<evidence type="ECO:0000256" key="2">
    <source>
        <dbReference type="ARBA" id="ARBA00022679"/>
    </source>
</evidence>
<dbReference type="EMBL" id="QMFB01000010">
    <property type="protein sequence ID" value="RAV19775.1"/>
    <property type="molecule type" value="Genomic_DNA"/>
</dbReference>
<dbReference type="Gene3D" id="3.40.50.12710">
    <property type="match status" value="1"/>
</dbReference>
<protein>
    <submittedName>
        <fullName evidence="3">SAM-dependent methyltransferase</fullName>
    </submittedName>
</protein>
<name>A0A329MIY7_9BACL</name>
<proteinExistence type="predicted"/>
<comment type="caution">
    <text evidence="3">The sequence shown here is derived from an EMBL/GenBank/DDBJ whole genome shotgun (WGS) entry which is preliminary data.</text>
</comment>
<evidence type="ECO:0000313" key="4">
    <source>
        <dbReference type="Proteomes" id="UP000250369"/>
    </source>
</evidence>
<dbReference type="OrthoDB" id="9794208at2"/>
<dbReference type="Pfam" id="PF02636">
    <property type="entry name" value="Methyltransf_28"/>
    <property type="match status" value="1"/>
</dbReference>
<evidence type="ECO:0000313" key="3">
    <source>
        <dbReference type="EMBL" id="RAV19775.1"/>
    </source>
</evidence>
<dbReference type="PANTHER" id="PTHR12049">
    <property type="entry name" value="PROTEIN ARGININE METHYLTRANSFERASE NDUFAF7, MITOCHONDRIAL"/>
    <property type="match status" value="1"/>
</dbReference>
<dbReference type="InterPro" id="IPR038375">
    <property type="entry name" value="NDUFAF7_sf"/>
</dbReference>
<gene>
    <name evidence="3" type="ORF">DQG23_17675</name>
</gene>
<organism evidence="3 4">
    <name type="scientific">Paenibacillus contaminans</name>
    <dbReference type="NCBI Taxonomy" id="450362"/>
    <lineage>
        <taxon>Bacteria</taxon>
        <taxon>Bacillati</taxon>
        <taxon>Bacillota</taxon>
        <taxon>Bacilli</taxon>
        <taxon>Bacillales</taxon>
        <taxon>Paenibacillaceae</taxon>
        <taxon>Paenibacillus</taxon>
    </lineage>
</organism>
<sequence length="384" mass="43396">MNGGAVLINSAKQTNPLVSYIKDRIAERPEAAVTFREYMEWCLYHASYGYYTSDKPKVGKSGDFYTSSAVGGIFGGLVARALSKLMGDEWKEGPVRIVEWGAGTGQLALQLLDELQARFPGIYERLTYVAVERSRYHAERLLSLLEPHRGHVQTMEPDQWLAEQVQTDGPGIAVISNELLDAFAVHRIRRRNGELYELHVGWDDEKDCFKEKELPCNNEDVLHYITEERIRLAEGQTAEVNLDASRWLERTAAAVGNGVLITIDYGDAAEELYSPHRMNGTFVCYRNHLALDDPYRFAGEQDMTAHVNFSALIRSGKQAGLADWKLMTQKQFLLEAGILELLMEHASTDPFGPEARRNRAVRQLLLSDQMSELFKVLIQRKAVD</sequence>
<reference evidence="3 4" key="1">
    <citation type="journal article" date="2009" name="Int. J. Syst. Evol. Microbiol.">
        <title>Paenibacillus contaminans sp. nov., isolated from a contaminated laboratory plate.</title>
        <authorList>
            <person name="Chou J.H."/>
            <person name="Lee J.H."/>
            <person name="Lin M.C."/>
            <person name="Chang P.S."/>
            <person name="Arun A.B."/>
            <person name="Young C.C."/>
            <person name="Chen W.M."/>
        </authorList>
    </citation>
    <scope>NUCLEOTIDE SEQUENCE [LARGE SCALE GENOMIC DNA]</scope>
    <source>
        <strain evidence="3 4">CKOBP-6</strain>
    </source>
</reference>
<keyword evidence="1 3" id="KW-0489">Methyltransferase</keyword>
<dbReference type="InterPro" id="IPR029063">
    <property type="entry name" value="SAM-dependent_MTases_sf"/>
</dbReference>
<keyword evidence="4" id="KW-1185">Reference proteome</keyword>
<dbReference type="Proteomes" id="UP000250369">
    <property type="component" value="Unassembled WGS sequence"/>
</dbReference>
<dbReference type="InterPro" id="IPR003788">
    <property type="entry name" value="NDUFAF7"/>
</dbReference>
<keyword evidence="2 3" id="KW-0808">Transferase</keyword>
<dbReference type="PANTHER" id="PTHR12049:SF7">
    <property type="entry name" value="PROTEIN ARGININE METHYLTRANSFERASE NDUFAF7, MITOCHONDRIAL"/>
    <property type="match status" value="1"/>
</dbReference>
<evidence type="ECO:0000256" key="1">
    <source>
        <dbReference type="ARBA" id="ARBA00022603"/>
    </source>
</evidence>
<dbReference type="SUPFAM" id="SSF53335">
    <property type="entry name" value="S-adenosyl-L-methionine-dependent methyltransferases"/>
    <property type="match status" value="1"/>
</dbReference>
<dbReference type="GO" id="GO:0035243">
    <property type="term" value="F:protein-arginine omega-N symmetric methyltransferase activity"/>
    <property type="evidence" value="ECO:0007669"/>
    <property type="project" value="TreeGrafter"/>
</dbReference>
<accession>A0A329MIY7</accession>